<feature type="domain" description="DRBM" evidence="5">
    <location>
        <begin position="27"/>
        <end position="96"/>
    </location>
</feature>
<sequence>MEQNHPFQSSQVMEFPKFPPIIPSPVMYKNQLQEYTQKLAKPLPIYHTVNEGFTHAPKFRSTVLVDGSKYESTSTHPTKIQAEQAAAKLAYENICKKIDAPECSLLYREPLLCKSILYEFAITKNLRRPIYNPGYEGQSSVFISSVSLGFRTYKGEEAGSKKMAEQVSARAAIESLLETDDGTLSQIIKSKDKFHPGIQPKKEAGSDEKILPNCSGNLQGQKDKCHPGIEIKDETGSGEKIMPKYPGNLQGQKASIERAVVCFHSDGAVGNPGSGTKRKKETNNWGRNKMKRFGY</sequence>
<dbReference type="InterPro" id="IPR014720">
    <property type="entry name" value="dsRBD_dom"/>
</dbReference>
<dbReference type="PANTHER" id="PTHR46031:SF37">
    <property type="entry name" value="DRBM DOMAIN-CONTAINING PROTEIN"/>
    <property type="match status" value="1"/>
</dbReference>
<evidence type="ECO:0000256" key="2">
    <source>
        <dbReference type="ARBA" id="ARBA00022884"/>
    </source>
</evidence>
<accession>A0A1U7W484</accession>
<dbReference type="GO" id="GO:0003723">
    <property type="term" value="F:RNA binding"/>
    <property type="evidence" value="ECO:0007669"/>
    <property type="project" value="UniProtKB-UniRule"/>
</dbReference>
<gene>
    <name evidence="7" type="primary">LOC104219998</name>
</gene>
<feature type="region of interest" description="Disordered" evidence="4">
    <location>
        <begin position="267"/>
        <end position="295"/>
    </location>
</feature>
<dbReference type="RefSeq" id="XP_009769080.1">
    <property type="nucleotide sequence ID" value="XM_009770778.1"/>
</dbReference>
<evidence type="ECO:0000313" key="7">
    <source>
        <dbReference type="RefSeq" id="XP_009769080.1"/>
    </source>
</evidence>
<reference evidence="7" key="2">
    <citation type="submission" date="2025-08" db="UniProtKB">
        <authorList>
            <consortium name="RefSeq"/>
        </authorList>
    </citation>
    <scope>IDENTIFICATION</scope>
    <source>
        <tissue evidence="7">Leaf</tissue>
    </source>
</reference>
<dbReference type="OrthoDB" id="1270579at2759"/>
<protein>
    <submittedName>
        <fullName evidence="7">Double-stranded RNA-binding protein 4-like</fullName>
    </submittedName>
</protein>
<proteinExistence type="predicted"/>
<dbReference type="PANTHER" id="PTHR46031">
    <property type="match status" value="1"/>
</dbReference>
<dbReference type="eggNOG" id="ENOG502RYBS">
    <property type="taxonomic scope" value="Eukaryota"/>
</dbReference>
<evidence type="ECO:0000256" key="1">
    <source>
        <dbReference type="ARBA" id="ARBA00022737"/>
    </source>
</evidence>
<keyword evidence="2 3" id="KW-0694">RNA-binding</keyword>
<dbReference type="Gene3D" id="3.30.160.20">
    <property type="match status" value="2"/>
</dbReference>
<evidence type="ECO:0000259" key="5">
    <source>
        <dbReference type="PROSITE" id="PS50137"/>
    </source>
</evidence>
<evidence type="ECO:0000313" key="6">
    <source>
        <dbReference type="Proteomes" id="UP000189701"/>
    </source>
</evidence>
<organism evidence="6 7">
    <name type="scientific">Nicotiana sylvestris</name>
    <name type="common">Wood tobacco</name>
    <name type="synonym">South American tobacco</name>
    <dbReference type="NCBI Taxonomy" id="4096"/>
    <lineage>
        <taxon>Eukaryota</taxon>
        <taxon>Viridiplantae</taxon>
        <taxon>Streptophyta</taxon>
        <taxon>Embryophyta</taxon>
        <taxon>Tracheophyta</taxon>
        <taxon>Spermatophyta</taxon>
        <taxon>Magnoliopsida</taxon>
        <taxon>eudicotyledons</taxon>
        <taxon>Gunneridae</taxon>
        <taxon>Pentapetalae</taxon>
        <taxon>asterids</taxon>
        <taxon>lamiids</taxon>
        <taxon>Solanales</taxon>
        <taxon>Solanaceae</taxon>
        <taxon>Nicotianoideae</taxon>
        <taxon>Nicotianeae</taxon>
        <taxon>Nicotiana</taxon>
    </lineage>
</organism>
<dbReference type="SUPFAM" id="SSF54768">
    <property type="entry name" value="dsRNA-binding domain-like"/>
    <property type="match status" value="2"/>
</dbReference>
<dbReference type="Pfam" id="PF00035">
    <property type="entry name" value="dsrm"/>
    <property type="match status" value="2"/>
</dbReference>
<evidence type="ECO:0000256" key="3">
    <source>
        <dbReference type="PROSITE-ProRule" id="PRU00266"/>
    </source>
</evidence>
<name>A0A1U7W484_NICSY</name>
<dbReference type="STRING" id="4096.A0A1U7W484"/>
<dbReference type="SMART" id="SM00358">
    <property type="entry name" value="DSRM"/>
    <property type="match status" value="2"/>
</dbReference>
<dbReference type="AlphaFoldDB" id="A0A1U7W484"/>
<dbReference type="Proteomes" id="UP000189701">
    <property type="component" value="Unplaced"/>
</dbReference>
<keyword evidence="1" id="KW-0677">Repeat</keyword>
<dbReference type="PROSITE" id="PS50137">
    <property type="entry name" value="DS_RBD"/>
    <property type="match status" value="1"/>
</dbReference>
<dbReference type="KEGG" id="nsy:104219998"/>
<evidence type="ECO:0000256" key="4">
    <source>
        <dbReference type="SAM" id="MobiDB-lite"/>
    </source>
</evidence>
<keyword evidence="6" id="KW-1185">Reference proteome</keyword>
<dbReference type="GeneID" id="104219998"/>
<reference evidence="6" key="1">
    <citation type="journal article" date="2013" name="Genome Biol.">
        <title>Reference genomes and transcriptomes of Nicotiana sylvestris and Nicotiana tomentosiformis.</title>
        <authorList>
            <person name="Sierro N."/>
            <person name="Battey J.N."/>
            <person name="Ouadi S."/>
            <person name="Bovet L."/>
            <person name="Goepfert S."/>
            <person name="Bakaher N."/>
            <person name="Peitsch M.C."/>
            <person name="Ivanov N.V."/>
        </authorList>
    </citation>
    <scope>NUCLEOTIDE SEQUENCE [LARGE SCALE GENOMIC DNA]</scope>
</reference>